<dbReference type="PROSITE" id="PS50171">
    <property type="entry name" value="ZF_MATRIN"/>
    <property type="match status" value="1"/>
</dbReference>
<keyword evidence="9" id="KW-1185">Reference proteome</keyword>
<dbReference type="AlphaFoldDB" id="A0A915BYG8"/>
<dbReference type="InterPro" id="IPR003604">
    <property type="entry name" value="Matrin/U1-like-C_Znf_C2H2"/>
</dbReference>
<dbReference type="GO" id="GO:0008270">
    <property type="term" value="F:zinc ion binding"/>
    <property type="evidence" value="ECO:0007669"/>
    <property type="project" value="UniProtKB-KW"/>
</dbReference>
<dbReference type="InterPro" id="IPR022755">
    <property type="entry name" value="Znf_C2H2_jaz"/>
</dbReference>
<feature type="compositionally biased region" description="Gly residues" evidence="7">
    <location>
        <begin position="211"/>
        <end position="220"/>
    </location>
</feature>
<evidence type="ECO:0000256" key="4">
    <source>
        <dbReference type="ARBA" id="ARBA00022833"/>
    </source>
</evidence>
<dbReference type="Proteomes" id="UP000887569">
    <property type="component" value="Unplaced"/>
</dbReference>
<keyword evidence="3" id="KW-0863">Zinc-finger</keyword>
<keyword evidence="2" id="KW-0479">Metal-binding</keyword>
<evidence type="ECO:0000256" key="7">
    <source>
        <dbReference type="SAM" id="MobiDB-lite"/>
    </source>
</evidence>
<dbReference type="InterPro" id="IPR036236">
    <property type="entry name" value="Znf_C2H2_sf"/>
</dbReference>
<dbReference type="GO" id="GO:0005681">
    <property type="term" value="C:spliceosomal complex"/>
    <property type="evidence" value="ECO:0007669"/>
    <property type="project" value="InterPro"/>
</dbReference>
<dbReference type="GO" id="GO:0000398">
    <property type="term" value="P:mRNA splicing, via spliceosome"/>
    <property type="evidence" value="ECO:0007669"/>
    <property type="project" value="InterPro"/>
</dbReference>
<evidence type="ECO:0000259" key="8">
    <source>
        <dbReference type="PROSITE" id="PS50171"/>
    </source>
</evidence>
<comment type="subcellular location">
    <subcellularLocation>
        <location evidence="1">Nucleus</location>
    </subcellularLocation>
</comment>
<dbReference type="Gene3D" id="3.30.160.60">
    <property type="entry name" value="Classic Zinc Finger"/>
    <property type="match status" value="1"/>
</dbReference>
<dbReference type="SUPFAM" id="SSF57667">
    <property type="entry name" value="beta-beta-alpha zinc fingers"/>
    <property type="match status" value="1"/>
</dbReference>
<feature type="compositionally biased region" description="Basic residues" evidence="7">
    <location>
        <begin position="183"/>
        <end position="194"/>
    </location>
</feature>
<feature type="region of interest" description="Disordered" evidence="7">
    <location>
        <begin position="175"/>
        <end position="220"/>
    </location>
</feature>
<dbReference type="PANTHER" id="PTHR45986:SF1">
    <property type="entry name" value="ZINC FINGER MATRIN-TYPE PROTEIN 2"/>
    <property type="match status" value="1"/>
</dbReference>
<evidence type="ECO:0000256" key="1">
    <source>
        <dbReference type="ARBA" id="ARBA00004123"/>
    </source>
</evidence>
<dbReference type="PANTHER" id="PTHR45986">
    <property type="entry name" value="ZINC FINGER MATRIN-TYPE PROTEIN 2"/>
    <property type="match status" value="1"/>
</dbReference>
<dbReference type="SMART" id="SM00451">
    <property type="entry name" value="ZnF_U1"/>
    <property type="match status" value="1"/>
</dbReference>
<dbReference type="FunFam" id="3.30.160.60:FF:000282">
    <property type="entry name" value="Zinc finger, matrin-type 2"/>
    <property type="match status" value="1"/>
</dbReference>
<keyword evidence="6" id="KW-0539">Nucleus</keyword>
<dbReference type="GO" id="GO:0046540">
    <property type="term" value="C:U4/U6 x U5 tri-snRNP complex"/>
    <property type="evidence" value="ECO:0007669"/>
    <property type="project" value="TreeGrafter"/>
</dbReference>
<evidence type="ECO:0000256" key="5">
    <source>
        <dbReference type="ARBA" id="ARBA00023125"/>
    </source>
</evidence>
<feature type="domain" description="Matrin-type" evidence="8">
    <location>
        <begin position="102"/>
        <end position="132"/>
    </location>
</feature>
<dbReference type="Pfam" id="PF12171">
    <property type="entry name" value="zf-C2H2_jaz"/>
    <property type="match status" value="1"/>
</dbReference>
<evidence type="ECO:0000313" key="9">
    <source>
        <dbReference type="Proteomes" id="UP000887569"/>
    </source>
</evidence>
<proteinExistence type="predicted"/>
<dbReference type="GO" id="GO:0003677">
    <property type="term" value="F:DNA binding"/>
    <property type="evidence" value="ECO:0007669"/>
    <property type="project" value="UniProtKB-KW"/>
</dbReference>
<keyword evidence="5" id="KW-0238">DNA-binding</keyword>
<dbReference type="InterPro" id="IPR000690">
    <property type="entry name" value="Matrin/U1-C_Znf_C2H2"/>
</dbReference>
<name>A0A915BYG8_PARUN</name>
<reference evidence="10" key="1">
    <citation type="submission" date="2022-11" db="UniProtKB">
        <authorList>
            <consortium name="WormBaseParasite"/>
        </authorList>
    </citation>
    <scope>IDENTIFICATION</scope>
</reference>
<dbReference type="InterPro" id="IPR040107">
    <property type="entry name" value="Snu23"/>
</dbReference>
<evidence type="ECO:0000256" key="3">
    <source>
        <dbReference type="ARBA" id="ARBA00022771"/>
    </source>
</evidence>
<evidence type="ECO:0000313" key="10">
    <source>
        <dbReference type="WBParaSite" id="PgR069_g017_t02"/>
    </source>
</evidence>
<evidence type="ECO:0000256" key="2">
    <source>
        <dbReference type="ARBA" id="ARBA00022723"/>
    </source>
</evidence>
<organism evidence="9 10">
    <name type="scientific">Parascaris univalens</name>
    <name type="common">Nematode worm</name>
    <dbReference type="NCBI Taxonomy" id="6257"/>
    <lineage>
        <taxon>Eukaryota</taxon>
        <taxon>Metazoa</taxon>
        <taxon>Ecdysozoa</taxon>
        <taxon>Nematoda</taxon>
        <taxon>Chromadorea</taxon>
        <taxon>Rhabditida</taxon>
        <taxon>Spirurina</taxon>
        <taxon>Ascaridomorpha</taxon>
        <taxon>Ascaridoidea</taxon>
        <taxon>Ascarididae</taxon>
        <taxon>Parascaris</taxon>
    </lineage>
</organism>
<sequence length="220" mass="25668">VLGTSIRAGMSSYHESSGSGMIAADHRRKWDRDEFEQKARERLLAEKEAEERIKRKPLRFPDEPKVKRELLKAREYKVDLESKVGRTVVINKTTPSAETGGYYCDVCDCVVKDSINFLDHINGKNHQRNMGMSMKIKRSTIDDVRQRFAFKRVESEMKKKEYDLQERLEEIKEEEARMADYKRAKRQEQRKRKRGPEPEVQEDEDVAAMMGFGGFGSTKK</sequence>
<accession>A0A915BYG8</accession>
<evidence type="ECO:0000256" key="6">
    <source>
        <dbReference type="ARBA" id="ARBA00023242"/>
    </source>
</evidence>
<keyword evidence="4" id="KW-0862">Zinc</keyword>
<protein>
    <submittedName>
        <fullName evidence="10">Matrin-type domain-containing protein</fullName>
    </submittedName>
</protein>
<dbReference type="WBParaSite" id="PgR069_g017_t02">
    <property type="protein sequence ID" value="PgR069_g017_t02"/>
    <property type="gene ID" value="PgR069_g017"/>
</dbReference>